<name>A0ABN9U5B2_9DINO</name>
<evidence type="ECO:0000256" key="1">
    <source>
        <dbReference type="SAM" id="MobiDB-lite"/>
    </source>
</evidence>
<feature type="compositionally biased region" description="Low complexity" evidence="1">
    <location>
        <begin position="37"/>
        <end position="47"/>
    </location>
</feature>
<feature type="region of interest" description="Disordered" evidence="1">
    <location>
        <begin position="1"/>
        <end position="73"/>
    </location>
</feature>
<comment type="caution">
    <text evidence="2">The sequence shown here is derived from an EMBL/GenBank/DDBJ whole genome shotgun (WGS) entry which is preliminary data.</text>
</comment>
<feature type="non-terminal residue" evidence="2">
    <location>
        <position position="1"/>
    </location>
</feature>
<accession>A0ABN9U5B2</accession>
<proteinExistence type="predicted"/>
<feature type="compositionally biased region" description="Low complexity" evidence="1">
    <location>
        <begin position="58"/>
        <end position="73"/>
    </location>
</feature>
<sequence>RGGGAEGVARAAGALGGAPGATAAAQARRRRRRARGARASEAAAAVAELPDDDGGGSLDDSWADGLGRAPDVGGATATAAAVEQAEAAAGAAAGASGAAASGGVAAGGAGAGLRFVQVPLAGPPVAEGEDEERELSPPVGGAVSWAVWPPPLGARLRAVQGPWEGREGVVMTVGSAAVTVRLDRLAVPKGKIVPIFLDDLAGSWEALD</sequence>
<feature type="compositionally biased region" description="Basic residues" evidence="1">
    <location>
        <begin position="27"/>
        <end position="36"/>
    </location>
</feature>
<evidence type="ECO:0000313" key="3">
    <source>
        <dbReference type="Proteomes" id="UP001189429"/>
    </source>
</evidence>
<dbReference type="EMBL" id="CAUYUJ010015457">
    <property type="protein sequence ID" value="CAK0854182.1"/>
    <property type="molecule type" value="Genomic_DNA"/>
</dbReference>
<evidence type="ECO:0000313" key="2">
    <source>
        <dbReference type="EMBL" id="CAK0854182.1"/>
    </source>
</evidence>
<gene>
    <name evidence="2" type="ORF">PCOR1329_LOCUS45380</name>
</gene>
<dbReference type="Proteomes" id="UP001189429">
    <property type="component" value="Unassembled WGS sequence"/>
</dbReference>
<organism evidence="2 3">
    <name type="scientific">Prorocentrum cordatum</name>
    <dbReference type="NCBI Taxonomy" id="2364126"/>
    <lineage>
        <taxon>Eukaryota</taxon>
        <taxon>Sar</taxon>
        <taxon>Alveolata</taxon>
        <taxon>Dinophyceae</taxon>
        <taxon>Prorocentrales</taxon>
        <taxon>Prorocentraceae</taxon>
        <taxon>Prorocentrum</taxon>
    </lineage>
</organism>
<keyword evidence="3" id="KW-1185">Reference proteome</keyword>
<reference evidence="2" key="1">
    <citation type="submission" date="2023-10" db="EMBL/GenBank/DDBJ databases">
        <authorList>
            <person name="Chen Y."/>
            <person name="Shah S."/>
            <person name="Dougan E. K."/>
            <person name="Thang M."/>
            <person name="Chan C."/>
        </authorList>
    </citation>
    <scope>NUCLEOTIDE SEQUENCE [LARGE SCALE GENOMIC DNA]</scope>
</reference>
<protein>
    <submittedName>
        <fullName evidence="2">Uncharacterized protein</fullName>
    </submittedName>
</protein>